<dbReference type="PRINTS" id="PR00205">
    <property type="entry name" value="CADHERIN"/>
</dbReference>
<name>A0AA40FIQ5_9HYME</name>
<keyword evidence="5" id="KW-0677">Repeat</keyword>
<evidence type="ECO:0000256" key="2">
    <source>
        <dbReference type="ARBA" id="ARBA00022536"/>
    </source>
</evidence>
<feature type="domain" description="Cadherin" evidence="13">
    <location>
        <begin position="497"/>
        <end position="596"/>
    </location>
</feature>
<dbReference type="PANTHER" id="PTHR24025">
    <property type="entry name" value="DESMOGLEIN FAMILY MEMBER"/>
    <property type="match status" value="1"/>
</dbReference>
<dbReference type="PANTHER" id="PTHR24025:SF23">
    <property type="entry name" value="NEURAL-CADHERIN"/>
    <property type="match status" value="1"/>
</dbReference>
<accession>A0AA40FIQ5</accession>
<evidence type="ECO:0000256" key="1">
    <source>
        <dbReference type="ARBA" id="ARBA00004167"/>
    </source>
</evidence>
<feature type="domain" description="Cadherin" evidence="13">
    <location>
        <begin position="388"/>
        <end position="496"/>
    </location>
</feature>
<gene>
    <name evidence="14" type="ORF">K0M31_012887</name>
</gene>
<feature type="domain" description="Cadherin" evidence="13">
    <location>
        <begin position="26"/>
        <end position="76"/>
    </location>
</feature>
<feature type="domain" description="Cadherin" evidence="13">
    <location>
        <begin position="184"/>
        <end position="284"/>
    </location>
</feature>
<comment type="caution">
    <text evidence="14">The sequence shown here is derived from an EMBL/GenBank/DDBJ whole genome shotgun (WGS) entry which is preliminary data.</text>
</comment>
<evidence type="ECO:0000256" key="5">
    <source>
        <dbReference type="ARBA" id="ARBA00022737"/>
    </source>
</evidence>
<evidence type="ECO:0000259" key="13">
    <source>
        <dbReference type="PROSITE" id="PS50268"/>
    </source>
</evidence>
<dbReference type="GO" id="GO:0005509">
    <property type="term" value="F:calcium ion binding"/>
    <property type="evidence" value="ECO:0007669"/>
    <property type="project" value="UniProtKB-UniRule"/>
</dbReference>
<dbReference type="GO" id="GO:0007156">
    <property type="term" value="P:homophilic cell adhesion via plasma membrane adhesion molecules"/>
    <property type="evidence" value="ECO:0007669"/>
    <property type="project" value="InterPro"/>
</dbReference>
<dbReference type="PROSITE" id="PS50268">
    <property type="entry name" value="CADHERIN_2"/>
    <property type="match status" value="7"/>
</dbReference>
<dbReference type="CDD" id="cd11304">
    <property type="entry name" value="Cadherin_repeat"/>
    <property type="match status" value="6"/>
</dbReference>
<dbReference type="Gene3D" id="2.60.40.60">
    <property type="entry name" value="Cadherins"/>
    <property type="match status" value="7"/>
</dbReference>
<dbReference type="InterPro" id="IPR002126">
    <property type="entry name" value="Cadherin-like_dom"/>
</dbReference>
<keyword evidence="15" id="KW-1185">Reference proteome</keyword>
<evidence type="ECO:0000313" key="14">
    <source>
        <dbReference type="EMBL" id="KAK1119809.1"/>
    </source>
</evidence>
<dbReference type="FunFam" id="2.60.40.60:FF:000058">
    <property type="entry name" value="FAT atypical cadherin 3"/>
    <property type="match status" value="1"/>
</dbReference>
<dbReference type="InterPro" id="IPR050971">
    <property type="entry name" value="Cadherin-domain_protein"/>
</dbReference>
<dbReference type="Proteomes" id="UP001177670">
    <property type="component" value="Unassembled WGS sequence"/>
</dbReference>
<dbReference type="SUPFAM" id="SSF49313">
    <property type="entry name" value="Cadherin-like"/>
    <property type="match status" value="7"/>
</dbReference>
<dbReference type="InterPro" id="IPR020894">
    <property type="entry name" value="Cadherin_CS"/>
</dbReference>
<keyword evidence="7" id="KW-0130">Cell adhesion</keyword>
<dbReference type="PROSITE" id="PS00232">
    <property type="entry name" value="CADHERIN_1"/>
    <property type="match status" value="3"/>
</dbReference>
<proteinExistence type="predicted"/>
<evidence type="ECO:0000256" key="6">
    <source>
        <dbReference type="ARBA" id="ARBA00022837"/>
    </source>
</evidence>
<protein>
    <recommendedName>
        <fullName evidence="13">Cadherin domain-containing protein</fullName>
    </recommendedName>
</protein>
<organism evidence="14 15">
    <name type="scientific">Melipona bicolor</name>
    <dbReference type="NCBI Taxonomy" id="60889"/>
    <lineage>
        <taxon>Eukaryota</taxon>
        <taxon>Metazoa</taxon>
        <taxon>Ecdysozoa</taxon>
        <taxon>Arthropoda</taxon>
        <taxon>Hexapoda</taxon>
        <taxon>Insecta</taxon>
        <taxon>Pterygota</taxon>
        <taxon>Neoptera</taxon>
        <taxon>Endopterygota</taxon>
        <taxon>Hymenoptera</taxon>
        <taxon>Apocrita</taxon>
        <taxon>Aculeata</taxon>
        <taxon>Apoidea</taxon>
        <taxon>Anthophila</taxon>
        <taxon>Apidae</taxon>
        <taxon>Melipona</taxon>
    </lineage>
</organism>
<keyword evidence="2" id="KW-0245">EGF-like domain</keyword>
<keyword evidence="3" id="KW-0812">Transmembrane</keyword>
<dbReference type="FunFam" id="2.60.40.60:FF:000026">
    <property type="entry name" value="FAT atypical cadherin 1"/>
    <property type="match status" value="1"/>
</dbReference>
<evidence type="ECO:0000256" key="7">
    <source>
        <dbReference type="ARBA" id="ARBA00022889"/>
    </source>
</evidence>
<keyword evidence="6 12" id="KW-0106">Calcium</keyword>
<dbReference type="GO" id="GO:0005886">
    <property type="term" value="C:plasma membrane"/>
    <property type="evidence" value="ECO:0007669"/>
    <property type="project" value="InterPro"/>
</dbReference>
<evidence type="ECO:0000256" key="11">
    <source>
        <dbReference type="ARBA" id="ARBA00023180"/>
    </source>
</evidence>
<keyword evidence="8" id="KW-1133">Transmembrane helix</keyword>
<dbReference type="EMBL" id="JAHYIQ010000034">
    <property type="protein sequence ID" value="KAK1119809.1"/>
    <property type="molecule type" value="Genomic_DNA"/>
</dbReference>
<dbReference type="FunFam" id="2.60.40.60:FF:000116">
    <property type="entry name" value="Dachsous cadherin-related 2"/>
    <property type="match status" value="1"/>
</dbReference>
<feature type="domain" description="Cadherin" evidence="13">
    <location>
        <begin position="285"/>
        <end position="387"/>
    </location>
</feature>
<reference evidence="14" key="1">
    <citation type="submission" date="2021-10" db="EMBL/GenBank/DDBJ databases">
        <title>Melipona bicolor Genome sequencing and assembly.</title>
        <authorList>
            <person name="Araujo N.S."/>
            <person name="Arias M.C."/>
        </authorList>
    </citation>
    <scope>NUCLEOTIDE SEQUENCE</scope>
    <source>
        <strain evidence="14">USP_2M_L1-L4_2017</strain>
        <tissue evidence="14">Whole body</tissue>
    </source>
</reference>
<keyword evidence="10" id="KW-1015">Disulfide bond</keyword>
<evidence type="ECO:0000256" key="3">
    <source>
        <dbReference type="ARBA" id="ARBA00022692"/>
    </source>
</evidence>
<sequence length="705" mass="79047">MFLGFVDATLRCIDRFWVYNLLFDKSGVIYVVDELDYEQKKQYELTVRATDSVSGVYAEVLVSILVLDVNDCPPEFTQDSYNISVSEAAPFGTSVLRVSSRDNDTDINQQVRYAIQNDTENSTDLFHIDPEEGVIFLKRSLDHEAHESHHFTVIAIDRGVPSLSSTAHVWVTVIDMNDNPPKFEQPSYTCSLSEHAERGQFVTVVSASDPDYVDDKLTYTIVGGNEQQTYNIDQSTGIISLINMQNFGEKKLSMLNVSVTDNVYTSFARVKIEILPANRHNPKFPNPVVEVTVFENQLPGRLVTSVIATDEDFGEYGSVIYAIASDLMKEIFDINRLTGEIVTRKKLNREEQKLYEIPVMATDGGGRSGFVIVRVRVGDENDNSPVFLLREYKASIHGNLTVNTPFLKVKAVDADEDDAARIVYSIYELQTSEAKALFGINPDTGALFLQKSAIPWENQLFELFIRAEDKGGATTHHADVPLNVYIMGPQDVPPLFERKEDKFFISEASPIGTPITRLKTVTNTTVTYRIVSGDEDSPLFTIDAHGQITLVKPLDRELKDNHLIGVLAETDSSPPLTALAEISLQVLDENDHAPKFESNPYGISLAENIEEGTSILKIIAHDEDLGSNGEVRYSFGSDIGELANVFTVDTYTGWISTLVLLDKEKQPEYKFQVRSIKRFFFLLFSIVTLFCEIKKKKKTKHSSRC</sequence>
<dbReference type="AlphaFoldDB" id="A0AA40FIQ5"/>
<evidence type="ECO:0000313" key="15">
    <source>
        <dbReference type="Proteomes" id="UP001177670"/>
    </source>
</evidence>
<dbReference type="SMART" id="SM00112">
    <property type="entry name" value="CA"/>
    <property type="match status" value="7"/>
</dbReference>
<evidence type="ECO:0000256" key="10">
    <source>
        <dbReference type="ARBA" id="ARBA00023157"/>
    </source>
</evidence>
<dbReference type="GO" id="GO:0005911">
    <property type="term" value="C:cell-cell junction"/>
    <property type="evidence" value="ECO:0007669"/>
    <property type="project" value="TreeGrafter"/>
</dbReference>
<keyword evidence="11" id="KW-0325">Glycoprotein</keyword>
<evidence type="ECO:0000256" key="4">
    <source>
        <dbReference type="ARBA" id="ARBA00022729"/>
    </source>
</evidence>
<evidence type="ECO:0000256" key="8">
    <source>
        <dbReference type="ARBA" id="ARBA00022989"/>
    </source>
</evidence>
<evidence type="ECO:0000256" key="9">
    <source>
        <dbReference type="ARBA" id="ARBA00023136"/>
    </source>
</evidence>
<dbReference type="Pfam" id="PF00028">
    <property type="entry name" value="Cadherin"/>
    <property type="match status" value="6"/>
</dbReference>
<keyword evidence="9" id="KW-0472">Membrane</keyword>
<feature type="domain" description="Cadherin" evidence="13">
    <location>
        <begin position="77"/>
        <end position="183"/>
    </location>
</feature>
<evidence type="ECO:0000256" key="12">
    <source>
        <dbReference type="PROSITE-ProRule" id="PRU00043"/>
    </source>
</evidence>
<dbReference type="InterPro" id="IPR015919">
    <property type="entry name" value="Cadherin-like_sf"/>
</dbReference>
<feature type="domain" description="Cadherin" evidence="13">
    <location>
        <begin position="597"/>
        <end position="673"/>
    </location>
</feature>
<dbReference type="FunFam" id="2.60.40.60:FF:000061">
    <property type="entry name" value="FAT atypical cadherin 3"/>
    <property type="match status" value="1"/>
</dbReference>
<comment type="subcellular location">
    <subcellularLocation>
        <location evidence="1">Membrane</location>
        <topology evidence="1">Single-pass membrane protein</topology>
    </subcellularLocation>
</comment>
<keyword evidence="4" id="KW-0732">Signal</keyword>